<dbReference type="WBParaSite" id="L893_g18859.t1">
    <property type="protein sequence ID" value="L893_g18859.t1"/>
    <property type="gene ID" value="L893_g18859"/>
</dbReference>
<name>A0A1I7YR47_9BILA</name>
<organism evidence="2 3">
    <name type="scientific">Steinernema glaseri</name>
    <dbReference type="NCBI Taxonomy" id="37863"/>
    <lineage>
        <taxon>Eukaryota</taxon>
        <taxon>Metazoa</taxon>
        <taxon>Ecdysozoa</taxon>
        <taxon>Nematoda</taxon>
        <taxon>Chromadorea</taxon>
        <taxon>Rhabditida</taxon>
        <taxon>Tylenchina</taxon>
        <taxon>Panagrolaimomorpha</taxon>
        <taxon>Strongyloidoidea</taxon>
        <taxon>Steinernematidae</taxon>
        <taxon>Steinernema</taxon>
    </lineage>
</organism>
<evidence type="ECO:0000313" key="2">
    <source>
        <dbReference type="Proteomes" id="UP000095287"/>
    </source>
</evidence>
<keyword evidence="2" id="KW-1185">Reference proteome</keyword>
<dbReference type="Proteomes" id="UP000095287">
    <property type="component" value="Unplaced"/>
</dbReference>
<sequence>MNEHVDPGPIHSNAGEPVPYMTSASRNSLALFLVFVVVCLVGTAHSYSYYGASGVQPLYVMPAYYGYHSHHYNVPQGYYGYHPMAYPPMKRNIAIGRGDGFRPGK</sequence>
<proteinExistence type="predicted"/>
<keyword evidence="1" id="KW-0472">Membrane</keyword>
<keyword evidence="1" id="KW-0812">Transmembrane</keyword>
<dbReference type="AlphaFoldDB" id="A0A1I7YR47"/>
<accession>A0A1I7YR47</accession>
<keyword evidence="1" id="KW-1133">Transmembrane helix</keyword>
<evidence type="ECO:0000313" key="3">
    <source>
        <dbReference type="WBParaSite" id="L893_g18859.t1"/>
    </source>
</evidence>
<evidence type="ECO:0000256" key="1">
    <source>
        <dbReference type="SAM" id="Phobius"/>
    </source>
</evidence>
<reference evidence="3" key="1">
    <citation type="submission" date="2016-11" db="UniProtKB">
        <authorList>
            <consortium name="WormBaseParasite"/>
        </authorList>
    </citation>
    <scope>IDENTIFICATION</scope>
</reference>
<feature type="transmembrane region" description="Helical" evidence="1">
    <location>
        <begin position="29"/>
        <end position="50"/>
    </location>
</feature>
<protein>
    <submittedName>
        <fullName evidence="3">Uncharacterized protein</fullName>
    </submittedName>
</protein>